<evidence type="ECO:0000313" key="4">
    <source>
        <dbReference type="Proteomes" id="UP000261560"/>
    </source>
</evidence>
<dbReference type="InterPro" id="IPR050208">
    <property type="entry name" value="MHC_class-I_related"/>
</dbReference>
<dbReference type="PaxDb" id="30732-ENSOMEP00000010567"/>
<evidence type="ECO:0000259" key="2">
    <source>
        <dbReference type="Pfam" id="PF07654"/>
    </source>
</evidence>
<dbReference type="InterPro" id="IPR013783">
    <property type="entry name" value="Ig-like_fold"/>
</dbReference>
<dbReference type="Pfam" id="PF07654">
    <property type="entry name" value="C1-set"/>
    <property type="match status" value="1"/>
</dbReference>
<dbReference type="Ensembl" id="ENSOMET00000017441.1">
    <property type="protein sequence ID" value="ENSOMEP00000010567.1"/>
    <property type="gene ID" value="ENSOMEG00000011846.1"/>
</dbReference>
<keyword evidence="4" id="KW-1185">Reference proteome</keyword>
<reference evidence="3" key="1">
    <citation type="submission" date="2025-08" db="UniProtKB">
        <authorList>
            <consortium name="Ensembl"/>
        </authorList>
    </citation>
    <scope>IDENTIFICATION</scope>
</reference>
<sequence>MKEILEQEYWDKGTEYEKGEEKRFETLIRQWTSSLKEYNINHYLLFFITEPPEVFMFATRAKEKTNIVLTCVATGFYPKNITMEIKRNGRVLTADDGLLSTGVRPNDDDTLQRRDHVEILRTDSEHFYLFFVISSTRTVLLLFLILKHFELQIKPALNIYNQSCFTIRCLCMS</sequence>
<accession>A0A3B3C0I9</accession>
<dbReference type="Proteomes" id="UP000261560">
    <property type="component" value="Unplaced"/>
</dbReference>
<dbReference type="InterPro" id="IPR003597">
    <property type="entry name" value="Ig_C1-set"/>
</dbReference>
<dbReference type="InterPro" id="IPR036179">
    <property type="entry name" value="Ig-like_dom_sf"/>
</dbReference>
<dbReference type="GO" id="GO:0005615">
    <property type="term" value="C:extracellular space"/>
    <property type="evidence" value="ECO:0007669"/>
    <property type="project" value="TreeGrafter"/>
</dbReference>
<dbReference type="SUPFAM" id="SSF48726">
    <property type="entry name" value="Immunoglobulin"/>
    <property type="match status" value="1"/>
</dbReference>
<dbReference type="GO" id="GO:0006955">
    <property type="term" value="P:immune response"/>
    <property type="evidence" value="ECO:0007669"/>
    <property type="project" value="TreeGrafter"/>
</dbReference>
<organism evidence="3 4">
    <name type="scientific">Oryzias melastigma</name>
    <name type="common">Marine medaka</name>
    <dbReference type="NCBI Taxonomy" id="30732"/>
    <lineage>
        <taxon>Eukaryota</taxon>
        <taxon>Metazoa</taxon>
        <taxon>Chordata</taxon>
        <taxon>Craniata</taxon>
        <taxon>Vertebrata</taxon>
        <taxon>Euteleostomi</taxon>
        <taxon>Actinopterygii</taxon>
        <taxon>Neopterygii</taxon>
        <taxon>Teleostei</taxon>
        <taxon>Neoteleostei</taxon>
        <taxon>Acanthomorphata</taxon>
        <taxon>Ovalentaria</taxon>
        <taxon>Atherinomorphae</taxon>
        <taxon>Beloniformes</taxon>
        <taxon>Adrianichthyidae</taxon>
        <taxon>Oryziinae</taxon>
        <taxon>Oryzias</taxon>
    </lineage>
</organism>
<evidence type="ECO:0000313" key="3">
    <source>
        <dbReference type="Ensembl" id="ENSOMEP00000010567.1"/>
    </source>
</evidence>
<keyword evidence="1" id="KW-0325">Glycoprotein</keyword>
<dbReference type="AlphaFoldDB" id="A0A3B3C0I9"/>
<dbReference type="PANTHER" id="PTHR16675">
    <property type="entry name" value="MHC CLASS I-RELATED"/>
    <property type="match status" value="1"/>
</dbReference>
<evidence type="ECO:0000256" key="1">
    <source>
        <dbReference type="ARBA" id="ARBA00023180"/>
    </source>
</evidence>
<feature type="domain" description="Immunoglobulin C1-set" evidence="2">
    <location>
        <begin position="58"/>
        <end position="121"/>
    </location>
</feature>
<dbReference type="GeneTree" id="ENSGT00940000177196"/>
<proteinExistence type="predicted"/>
<dbReference type="Gene3D" id="2.60.40.10">
    <property type="entry name" value="Immunoglobulins"/>
    <property type="match status" value="1"/>
</dbReference>
<dbReference type="PANTHER" id="PTHR16675:SF193">
    <property type="entry name" value="LOC571647 PROTEIN-RELATED"/>
    <property type="match status" value="1"/>
</dbReference>
<reference evidence="3" key="2">
    <citation type="submission" date="2025-09" db="UniProtKB">
        <authorList>
            <consortium name="Ensembl"/>
        </authorList>
    </citation>
    <scope>IDENTIFICATION</scope>
</reference>
<protein>
    <recommendedName>
        <fullName evidence="2">Immunoglobulin C1-set domain-containing protein</fullName>
    </recommendedName>
</protein>
<dbReference type="GO" id="GO:0009897">
    <property type="term" value="C:external side of plasma membrane"/>
    <property type="evidence" value="ECO:0007669"/>
    <property type="project" value="TreeGrafter"/>
</dbReference>
<name>A0A3B3C0I9_ORYME</name>
<dbReference type="STRING" id="30732.ENSOMEP00000010567"/>